<feature type="transmembrane region" description="Helical" evidence="4">
    <location>
        <begin position="293"/>
        <end position="311"/>
    </location>
</feature>
<keyword evidence="3 4" id="KW-0472">Membrane</keyword>
<dbReference type="Gene3D" id="1.20.1250.20">
    <property type="entry name" value="MFS general substrate transporter like domains"/>
    <property type="match status" value="2"/>
</dbReference>
<evidence type="ECO:0000256" key="2">
    <source>
        <dbReference type="ARBA" id="ARBA00022989"/>
    </source>
</evidence>
<dbReference type="GO" id="GO:0022857">
    <property type="term" value="F:transmembrane transporter activity"/>
    <property type="evidence" value="ECO:0007669"/>
    <property type="project" value="InterPro"/>
</dbReference>
<sequence length="407" mass="43861">MLVWQPATMPTDVTTSDFPLPRRAGAYTFASLFAVESFVRSLNSTVISLQAYDILGAAQKVSVLSTVVSLSVLSATLLLPFLLGRMRRRWAYTLGVTMMMAASLALASHVLAGQALGMLLRNLGAAVLNITLQLYIMENIKRTDLARSEPIRLSLSTASWTIGPALGVSLYVSYGPWGPQLLAVAAAAALLVLFWWLRLSDNAGALPAGNLEGFNPLVNVRRFLAQPRLRLAWLIAFGRSCFWTTFFIYGPLLLVEAGLDKRVGGYMISGSQVLLFTAWFAGRFARSHGVRAVLVVAFTVCAVASLAAGLAGTASPYVAIICLLAGSVSASAIDGVGGIPFLRSVRHHERQKMAAVYRTYIDCSELIPAFVFAIALLWLPIGAVFIILSGGLAAVGWFAWRYLPRSL</sequence>
<feature type="transmembrane region" description="Helical" evidence="4">
    <location>
        <begin position="231"/>
        <end position="251"/>
    </location>
</feature>
<feature type="transmembrane region" description="Helical" evidence="4">
    <location>
        <begin position="360"/>
        <end position="379"/>
    </location>
</feature>
<feature type="transmembrane region" description="Helical" evidence="4">
    <location>
        <begin position="61"/>
        <end position="83"/>
    </location>
</feature>
<reference evidence="6" key="1">
    <citation type="submission" date="2018-06" db="EMBL/GenBank/DDBJ databases">
        <title>Aestuariibacter litoralis strain KCTC 52945T.</title>
        <authorList>
            <person name="Li X."/>
            <person name="Salam N."/>
            <person name="Li J.-L."/>
            <person name="Chen Y.-M."/>
            <person name="Yang Z.-W."/>
            <person name="Zhang L.-Y."/>
            <person name="Han M.-X."/>
            <person name="Xiao M."/>
            <person name="Li W.-J."/>
        </authorList>
    </citation>
    <scope>NUCLEOTIDE SEQUENCE [LARGE SCALE GENOMIC DNA]</scope>
    <source>
        <strain evidence="6">KCTC 52945</strain>
    </source>
</reference>
<name>A0A2W2BA22_9HYPH</name>
<feature type="transmembrane region" description="Helical" evidence="4">
    <location>
        <begin position="263"/>
        <end position="281"/>
    </location>
</feature>
<dbReference type="AlphaFoldDB" id="A0A2W2BA22"/>
<keyword evidence="1 4" id="KW-0812">Transmembrane</keyword>
<keyword evidence="6" id="KW-1185">Reference proteome</keyword>
<dbReference type="Pfam" id="PF07690">
    <property type="entry name" value="MFS_1"/>
    <property type="match status" value="1"/>
</dbReference>
<dbReference type="InterPro" id="IPR036259">
    <property type="entry name" value="MFS_trans_sf"/>
</dbReference>
<evidence type="ECO:0000256" key="3">
    <source>
        <dbReference type="ARBA" id="ARBA00023136"/>
    </source>
</evidence>
<gene>
    <name evidence="5" type="ORF">DK847_10685</name>
</gene>
<evidence type="ECO:0000313" key="5">
    <source>
        <dbReference type="EMBL" id="PZF76918.1"/>
    </source>
</evidence>
<accession>A0A2W2BA22</accession>
<organism evidence="5 6">
    <name type="scientific">Aestuariivirga litoralis</name>
    <dbReference type="NCBI Taxonomy" id="2650924"/>
    <lineage>
        <taxon>Bacteria</taxon>
        <taxon>Pseudomonadati</taxon>
        <taxon>Pseudomonadota</taxon>
        <taxon>Alphaproteobacteria</taxon>
        <taxon>Hyphomicrobiales</taxon>
        <taxon>Aestuariivirgaceae</taxon>
        <taxon>Aestuariivirga</taxon>
    </lineage>
</organism>
<protein>
    <submittedName>
        <fullName evidence="5">MFS transporter</fullName>
    </submittedName>
</protein>
<feature type="transmembrane region" description="Helical" evidence="4">
    <location>
        <begin position="317"/>
        <end position="339"/>
    </location>
</feature>
<feature type="transmembrane region" description="Helical" evidence="4">
    <location>
        <begin position="180"/>
        <end position="197"/>
    </location>
</feature>
<keyword evidence="2 4" id="KW-1133">Transmembrane helix</keyword>
<evidence type="ECO:0000256" key="1">
    <source>
        <dbReference type="ARBA" id="ARBA00022692"/>
    </source>
</evidence>
<dbReference type="EMBL" id="QKVK01000004">
    <property type="protein sequence ID" value="PZF76918.1"/>
    <property type="molecule type" value="Genomic_DNA"/>
</dbReference>
<feature type="transmembrane region" description="Helical" evidence="4">
    <location>
        <begin position="90"/>
        <end position="112"/>
    </location>
</feature>
<comment type="caution">
    <text evidence="5">The sequence shown here is derived from an EMBL/GenBank/DDBJ whole genome shotgun (WGS) entry which is preliminary data.</text>
</comment>
<feature type="transmembrane region" description="Helical" evidence="4">
    <location>
        <begin position="385"/>
        <end position="403"/>
    </location>
</feature>
<dbReference type="InterPro" id="IPR011701">
    <property type="entry name" value="MFS"/>
</dbReference>
<evidence type="ECO:0000313" key="6">
    <source>
        <dbReference type="Proteomes" id="UP000248795"/>
    </source>
</evidence>
<dbReference type="SUPFAM" id="SSF103473">
    <property type="entry name" value="MFS general substrate transporter"/>
    <property type="match status" value="1"/>
</dbReference>
<proteinExistence type="predicted"/>
<evidence type="ECO:0000256" key="4">
    <source>
        <dbReference type="SAM" id="Phobius"/>
    </source>
</evidence>
<dbReference type="Proteomes" id="UP000248795">
    <property type="component" value="Unassembled WGS sequence"/>
</dbReference>